<name>A0A194Q748_PAPXU</name>
<feature type="domain" description="C2H2-type" evidence="13">
    <location>
        <begin position="655"/>
        <end position="682"/>
    </location>
</feature>
<evidence type="ECO:0000256" key="1">
    <source>
        <dbReference type="ARBA" id="ARBA00004123"/>
    </source>
</evidence>
<reference evidence="14 15" key="1">
    <citation type="journal article" date="2015" name="Nat. Commun.">
        <title>Outbred genome sequencing and CRISPR/Cas9 gene editing in butterflies.</title>
        <authorList>
            <person name="Li X."/>
            <person name="Fan D."/>
            <person name="Zhang W."/>
            <person name="Liu G."/>
            <person name="Zhang L."/>
            <person name="Zhao L."/>
            <person name="Fang X."/>
            <person name="Chen L."/>
            <person name="Dong Y."/>
            <person name="Chen Y."/>
            <person name="Ding Y."/>
            <person name="Zhao R."/>
            <person name="Feng M."/>
            <person name="Zhu Y."/>
            <person name="Feng Y."/>
            <person name="Jiang X."/>
            <person name="Zhu D."/>
            <person name="Xiang H."/>
            <person name="Feng X."/>
            <person name="Li S."/>
            <person name="Wang J."/>
            <person name="Zhang G."/>
            <person name="Kronforst M.R."/>
            <person name="Wang W."/>
        </authorList>
    </citation>
    <scope>NUCLEOTIDE SEQUENCE [LARGE SCALE GENOMIC DNA]</scope>
    <source>
        <strain evidence="14">Ya'a_city_454_Px</strain>
        <tissue evidence="14">Whole body</tissue>
    </source>
</reference>
<dbReference type="SUPFAM" id="SSF101898">
    <property type="entry name" value="NHL repeat"/>
    <property type="match status" value="1"/>
</dbReference>
<dbReference type="FunFam" id="3.30.160.60:FF:000690">
    <property type="entry name" value="Zinc finger protein 354C"/>
    <property type="match status" value="1"/>
</dbReference>
<evidence type="ECO:0000256" key="7">
    <source>
        <dbReference type="ARBA" id="ARBA00022843"/>
    </source>
</evidence>
<dbReference type="PROSITE" id="PS00028">
    <property type="entry name" value="ZINC_FINGER_C2H2_1"/>
    <property type="match status" value="5"/>
</dbReference>
<protein>
    <submittedName>
        <fullName evidence="14">Zinc finger protein 358</fullName>
    </submittedName>
</protein>
<keyword evidence="4" id="KW-0677">Repeat</keyword>
<dbReference type="Pfam" id="PF00096">
    <property type="entry name" value="zf-C2H2"/>
    <property type="match status" value="4"/>
</dbReference>
<evidence type="ECO:0000256" key="5">
    <source>
        <dbReference type="ARBA" id="ARBA00022771"/>
    </source>
</evidence>
<dbReference type="PANTHER" id="PTHR24399:SF23">
    <property type="entry name" value="C2H2-TYPE DOMAIN-CONTAINING PROTEIN"/>
    <property type="match status" value="1"/>
</dbReference>
<keyword evidence="2" id="KW-1017">Isopeptide bond</keyword>
<dbReference type="Gene3D" id="2.130.10.10">
    <property type="entry name" value="YVTN repeat-like/Quinoprotein amine dehydrogenase"/>
    <property type="match status" value="1"/>
</dbReference>
<evidence type="ECO:0000256" key="4">
    <source>
        <dbReference type="ARBA" id="ARBA00022737"/>
    </source>
</evidence>
<keyword evidence="10" id="KW-0539">Nucleus</keyword>
<evidence type="ECO:0000313" key="14">
    <source>
        <dbReference type="EMBL" id="KPJ01209.1"/>
    </source>
</evidence>
<dbReference type="FunFam" id="3.30.160.60:FF:000202">
    <property type="entry name" value="Zinc finger protein 574"/>
    <property type="match status" value="1"/>
</dbReference>
<keyword evidence="9" id="KW-0804">Transcription</keyword>
<dbReference type="GO" id="GO:0040029">
    <property type="term" value="P:epigenetic regulation of gene expression"/>
    <property type="evidence" value="ECO:0007669"/>
    <property type="project" value="UniProtKB-ARBA"/>
</dbReference>
<dbReference type="GO" id="GO:0005654">
    <property type="term" value="C:nucleoplasm"/>
    <property type="evidence" value="ECO:0007669"/>
    <property type="project" value="TreeGrafter"/>
</dbReference>
<keyword evidence="15" id="KW-1185">Reference proteome</keyword>
<keyword evidence="7" id="KW-0832">Ubl conjugation</keyword>
<dbReference type="Proteomes" id="UP000053268">
    <property type="component" value="Unassembled WGS sequence"/>
</dbReference>
<proteinExistence type="predicted"/>
<evidence type="ECO:0000256" key="9">
    <source>
        <dbReference type="ARBA" id="ARBA00023163"/>
    </source>
</evidence>
<keyword evidence="5 11" id="KW-0863">Zinc-finger</keyword>
<evidence type="ECO:0000256" key="10">
    <source>
        <dbReference type="ARBA" id="ARBA00023242"/>
    </source>
</evidence>
<dbReference type="Gene3D" id="3.30.160.60">
    <property type="entry name" value="Classic Zinc Finger"/>
    <property type="match status" value="6"/>
</dbReference>
<dbReference type="GO" id="GO:0000785">
    <property type="term" value="C:chromatin"/>
    <property type="evidence" value="ECO:0007669"/>
    <property type="project" value="UniProtKB-ARBA"/>
</dbReference>
<evidence type="ECO:0000256" key="6">
    <source>
        <dbReference type="ARBA" id="ARBA00022833"/>
    </source>
</evidence>
<feature type="domain" description="C2H2-type" evidence="13">
    <location>
        <begin position="555"/>
        <end position="582"/>
    </location>
</feature>
<accession>A0A194Q748</accession>
<dbReference type="GO" id="GO:0008270">
    <property type="term" value="F:zinc ion binding"/>
    <property type="evidence" value="ECO:0007669"/>
    <property type="project" value="UniProtKB-KW"/>
</dbReference>
<evidence type="ECO:0000313" key="15">
    <source>
        <dbReference type="Proteomes" id="UP000053268"/>
    </source>
</evidence>
<organism evidence="14 15">
    <name type="scientific">Papilio xuthus</name>
    <name type="common">Asian swallowtail butterfly</name>
    <dbReference type="NCBI Taxonomy" id="66420"/>
    <lineage>
        <taxon>Eukaryota</taxon>
        <taxon>Metazoa</taxon>
        <taxon>Ecdysozoa</taxon>
        <taxon>Arthropoda</taxon>
        <taxon>Hexapoda</taxon>
        <taxon>Insecta</taxon>
        <taxon>Pterygota</taxon>
        <taxon>Neoptera</taxon>
        <taxon>Endopterygota</taxon>
        <taxon>Lepidoptera</taxon>
        <taxon>Glossata</taxon>
        <taxon>Ditrysia</taxon>
        <taxon>Papilionoidea</taxon>
        <taxon>Papilionidae</taxon>
        <taxon>Papilioninae</taxon>
        <taxon>Papilio</taxon>
    </lineage>
</organism>
<dbReference type="SUPFAM" id="SSF57667">
    <property type="entry name" value="beta-beta-alpha zinc fingers"/>
    <property type="match status" value="4"/>
</dbReference>
<evidence type="ECO:0000256" key="12">
    <source>
        <dbReference type="SAM" id="MobiDB-lite"/>
    </source>
</evidence>
<sequence length="1031" mass="115283">MMLSCRMYALAKMNQYCFICNSRAGISLRNAINIFGENNLQQSGKSMVNILSEILDKPIKEKNIHSKILCNKCHKTCIEYDSIQIRLQVIKSTILAQFKKTLPRHNLDYDNYNDESTPKKFSGKKIVLPASKLQPLPSNFVLKGGKLGATPLANLTSKLNNPEIRILSPSTLNLKVTVGSSVLTQSIKTTGVSNKQRSLAHTVTSSVTSTLTSVTSSVTSASFTSTKTSRVLSFALDEPPKDIFSAELSQNSSLKSEENGDAVNDDHPMEIDEACSLAVITTSANDEKLVFEDIADKNDDDKSKSFFDVDLLSSLDSPAGEGEGKYVLGKLQMMQGDDDDDDQSTIVMGSENGIIRVMSGQKFLSGEISLVMPEEEDLEEQDTQDSNEDSQFELHVSGDEETANAIIAAAQEQGGAFIKVESGEMYRVESVQSKPEDDVSGEDDAMLLDIVARENGQFKCLICERNDSEGAQFSGSAASMAQHMRSCHGARIHICALCGLILRKKADYLAHLSKHKNLVHTDKSKMHECNICQKKYNSKSTLAEHMHTHTGSKPHTCSVCVKSFASKYTLQSHLKTHLDRPRPFKCSQCGKSFLTQQNLNQHEKTHSGVKELLDYHVKASHTGERPLQCEVCQASFVYPEHFKKHMRIHSGEKPYSCEVCGRQFNTRDNLNTHRYVHSDKKPYECVVCSAGYMRKQQLYHHMKNTGHLAESIVVNQPRILKVPQNVVTSAGTIIIDPGKEEQTSNIRSSGITMKLVIFLSLVVIIQASVSKEENCDGITINGIDYERETLKTNLDRPYSLAIDYSTNILYFSYSLKPTDDVFKSVKINLYTKEYSEIEGIENGFVQTVDQINHIPYIGSSKGIFKYDYTENEALPYIAYDCDIWEIYYRDNVLYYSDFPAQFLYTITNGEIVRFEDLDDMKIIHFLIDDNDVMFYTNATGLYSQPKGSKDAYLYIDLDNGDKVRGLTVDKNGYVYACFEDGIYKVNTATGLLEHILEIDDGFGVAFDANNNIVYSDATSVYHLKPNKKCGS</sequence>
<evidence type="ECO:0000256" key="2">
    <source>
        <dbReference type="ARBA" id="ARBA00022499"/>
    </source>
</evidence>
<feature type="region of interest" description="Disordered" evidence="12">
    <location>
        <begin position="247"/>
        <end position="267"/>
    </location>
</feature>
<feature type="domain" description="C2H2-type" evidence="13">
    <location>
        <begin position="527"/>
        <end position="554"/>
    </location>
</feature>
<evidence type="ECO:0000259" key="13">
    <source>
        <dbReference type="PROSITE" id="PS50157"/>
    </source>
</evidence>
<dbReference type="Pfam" id="PF13912">
    <property type="entry name" value="zf-C2H2_6"/>
    <property type="match status" value="1"/>
</dbReference>
<feature type="domain" description="C2H2-type" evidence="13">
    <location>
        <begin position="683"/>
        <end position="712"/>
    </location>
</feature>
<dbReference type="STRING" id="66420.A0A194Q748"/>
<evidence type="ECO:0000256" key="8">
    <source>
        <dbReference type="ARBA" id="ARBA00023015"/>
    </source>
</evidence>
<gene>
    <name evidence="14" type="ORF">RR46_03080</name>
</gene>
<keyword evidence="6" id="KW-0862">Zinc</keyword>
<dbReference type="GO" id="GO:0032502">
    <property type="term" value="P:developmental process"/>
    <property type="evidence" value="ECO:0007669"/>
    <property type="project" value="UniProtKB-ARBA"/>
</dbReference>
<dbReference type="InterPro" id="IPR013087">
    <property type="entry name" value="Znf_C2H2_type"/>
</dbReference>
<dbReference type="PANTHER" id="PTHR24399">
    <property type="entry name" value="ZINC FINGER AND BTB DOMAIN-CONTAINING"/>
    <property type="match status" value="1"/>
</dbReference>
<comment type="subcellular location">
    <subcellularLocation>
        <location evidence="1">Nucleus</location>
    </subcellularLocation>
</comment>
<dbReference type="AlphaFoldDB" id="A0A194Q748"/>
<dbReference type="SMART" id="SM00355">
    <property type="entry name" value="ZnF_C2H2"/>
    <property type="match status" value="8"/>
</dbReference>
<evidence type="ECO:0000256" key="11">
    <source>
        <dbReference type="PROSITE-ProRule" id="PRU00042"/>
    </source>
</evidence>
<evidence type="ECO:0000256" key="3">
    <source>
        <dbReference type="ARBA" id="ARBA00022723"/>
    </source>
</evidence>
<dbReference type="InterPro" id="IPR015943">
    <property type="entry name" value="WD40/YVTN_repeat-like_dom_sf"/>
</dbReference>
<dbReference type="InterPro" id="IPR036236">
    <property type="entry name" value="Znf_C2H2_sf"/>
</dbReference>
<dbReference type="GO" id="GO:0003682">
    <property type="term" value="F:chromatin binding"/>
    <property type="evidence" value="ECO:0007669"/>
    <property type="project" value="UniProtKB-ARBA"/>
</dbReference>
<dbReference type="FunFam" id="3.30.160.60:FF:000624">
    <property type="entry name" value="zinc finger protein 697"/>
    <property type="match status" value="2"/>
</dbReference>
<feature type="domain" description="C2H2-type" evidence="13">
    <location>
        <begin position="627"/>
        <end position="654"/>
    </location>
</feature>
<dbReference type="EMBL" id="KQ459386">
    <property type="protein sequence ID" value="KPJ01209.1"/>
    <property type="molecule type" value="Genomic_DNA"/>
</dbReference>
<dbReference type="GO" id="GO:0000978">
    <property type="term" value="F:RNA polymerase II cis-regulatory region sequence-specific DNA binding"/>
    <property type="evidence" value="ECO:0007669"/>
    <property type="project" value="TreeGrafter"/>
</dbReference>
<dbReference type="PROSITE" id="PS50157">
    <property type="entry name" value="ZINC_FINGER_C2H2_2"/>
    <property type="match status" value="6"/>
</dbReference>
<feature type="domain" description="C2H2-type" evidence="13">
    <location>
        <begin position="584"/>
        <end position="611"/>
    </location>
</feature>
<keyword evidence="8" id="KW-0805">Transcription regulation</keyword>
<dbReference type="GO" id="GO:0001227">
    <property type="term" value="F:DNA-binding transcription repressor activity, RNA polymerase II-specific"/>
    <property type="evidence" value="ECO:0007669"/>
    <property type="project" value="TreeGrafter"/>
</dbReference>
<keyword evidence="3" id="KW-0479">Metal-binding</keyword>